<name>A0A6C2UG24_9BACT</name>
<organism evidence="2 3">
    <name type="scientific">Pontiella sulfatireligans</name>
    <dbReference type="NCBI Taxonomy" id="2750658"/>
    <lineage>
        <taxon>Bacteria</taxon>
        <taxon>Pseudomonadati</taxon>
        <taxon>Kiritimatiellota</taxon>
        <taxon>Kiritimatiellia</taxon>
        <taxon>Kiritimatiellales</taxon>
        <taxon>Pontiellaceae</taxon>
        <taxon>Pontiella</taxon>
    </lineage>
</organism>
<sequence length="758" mass="85265">MNYLQIGLVGLMAWPSIMNAELDPHAVYTPLTCEGRAVDTRRGDEMVREYMHGQIESIEKETFAGMDELADWEKARPEIRRQVLDSLGLDPLPEKTDLNVRVVSRIDHGDFIVEKILFESMPKLYVTANFYLPKSVEKPLPTILYLCGHAGSYRDGVTHGAKTRYHYHGVWYARNGYACLIIDTLDEGEISGIHRGTSKAQRFWWHNRGYTPAGVETWNGIRALDYLETRNEVDAARIGVTGRSGGGIDSVWLAAVDERIAAAVPIAGKTSDIRMLIEENTMDLSCDCAHAINMYQHDTAKTMALIAPRPVLLGGSDKDDYYPLDGIVRVYQKTLEIYKLYDAEDSLSLNIVPGGHKSTQEMRIPTFHWFNKYLKNDNSLITIAAEKVFDIEELSLFGDIPESEKTDWMINPGPQRSDKPPYKMTGRVPGDQINTQIDELFVPRYVPLSPDATASEIQGRYDRNMELLKQKTFRSWPNDPSDLNVKEGLSVVRDGVRFSSYRFTSQENIDLTMYLIRAADAKTMDHVVLDVVDEQGWDGFLAKMKPRFPGVLAEERDPVADDVAGFADLMNQVRGGHRAVAVFAPRGVGPTAWNPYQHHLIGFLARENGNNPYEWEVDLKYTRRIYRQFVELGQTVDGMRVWDVRRAIQVLKEVGTQATTVDLRARGTSAGVALYASLFEDGIEALHLCDLPATHRQGPYFLAVNRYMGMPDAVVMAALKARVYLNGGTRGEWADALKRAEKLGRGSVIELTSKGVED</sequence>
<dbReference type="PANTHER" id="PTHR47381">
    <property type="entry name" value="ALPHA/BETA-HYDROLASES SUPERFAMILY PROTEIN"/>
    <property type="match status" value="1"/>
</dbReference>
<dbReference type="Pfam" id="PF05448">
    <property type="entry name" value="AXE1"/>
    <property type="match status" value="1"/>
</dbReference>
<dbReference type="InterPro" id="IPR029058">
    <property type="entry name" value="AB_hydrolase_fold"/>
</dbReference>
<dbReference type="EMBL" id="CAAHFH010000001">
    <property type="protein sequence ID" value="VGO19115.1"/>
    <property type="molecule type" value="Genomic_DNA"/>
</dbReference>
<dbReference type="PANTHER" id="PTHR47381:SF3">
    <property type="entry name" value="ALPHA_BETA-HYDROLASES SUPERFAMILY PROTEIN"/>
    <property type="match status" value="1"/>
</dbReference>
<dbReference type="Gene3D" id="3.40.50.1820">
    <property type="entry name" value="alpha/beta hydrolase"/>
    <property type="match status" value="2"/>
</dbReference>
<evidence type="ECO:0000313" key="3">
    <source>
        <dbReference type="Proteomes" id="UP000346198"/>
    </source>
</evidence>
<dbReference type="AlphaFoldDB" id="A0A6C2UG24"/>
<dbReference type="Proteomes" id="UP000346198">
    <property type="component" value="Unassembled WGS sequence"/>
</dbReference>
<proteinExistence type="predicted"/>
<feature type="domain" description="Acetyl xylan esterase" evidence="1">
    <location>
        <begin position="115"/>
        <end position="277"/>
    </location>
</feature>
<evidence type="ECO:0000259" key="1">
    <source>
        <dbReference type="Pfam" id="PF05448"/>
    </source>
</evidence>
<reference evidence="2 3" key="1">
    <citation type="submission" date="2019-04" db="EMBL/GenBank/DDBJ databases">
        <authorList>
            <person name="Van Vliet M D."/>
        </authorList>
    </citation>
    <scope>NUCLEOTIDE SEQUENCE [LARGE SCALE GENOMIC DNA]</scope>
    <source>
        <strain evidence="2 3">F21</strain>
    </source>
</reference>
<accession>A0A6C2UG24</accession>
<dbReference type="SUPFAM" id="SSF53474">
    <property type="entry name" value="alpha/beta-Hydrolases"/>
    <property type="match status" value="1"/>
</dbReference>
<dbReference type="InterPro" id="IPR008391">
    <property type="entry name" value="AXE1_dom"/>
</dbReference>
<gene>
    <name evidence="2" type="ORF">SCARR_01171</name>
</gene>
<protein>
    <recommendedName>
        <fullName evidence="1">Acetyl xylan esterase domain-containing protein</fullName>
    </recommendedName>
</protein>
<keyword evidence="3" id="KW-1185">Reference proteome</keyword>
<evidence type="ECO:0000313" key="2">
    <source>
        <dbReference type="EMBL" id="VGO19115.1"/>
    </source>
</evidence>